<dbReference type="Proteomes" id="UP000245080">
    <property type="component" value="Unassembled WGS sequence"/>
</dbReference>
<dbReference type="EMBL" id="QCXQ01000001">
    <property type="protein sequence ID" value="PWG00989.1"/>
    <property type="molecule type" value="Genomic_DNA"/>
</dbReference>
<sequence>MFYIFKNINVQNITIAISAIGLIISLVAFLIRLLTGLDVWNKLSPVEKRLISKTERAKLHLYSFISLMLVALFCIFCSLVPLWIEHNPYVFIGTIIAIIFGGIAFLVVEYKDSKSEQQIYLNGYDENLYNGFELLTKIDDSHYTIRKKWTEDYETNIISTEQLGKYTLSTKNPKNN</sequence>
<organism evidence="2 3">
    <name type="scientific">Levilactobacillus bambusae</name>
    <dbReference type="NCBI Taxonomy" id="2024736"/>
    <lineage>
        <taxon>Bacteria</taxon>
        <taxon>Bacillati</taxon>
        <taxon>Bacillota</taxon>
        <taxon>Bacilli</taxon>
        <taxon>Lactobacillales</taxon>
        <taxon>Lactobacillaceae</taxon>
        <taxon>Levilactobacillus</taxon>
    </lineage>
</organism>
<keyword evidence="1" id="KW-0472">Membrane</keyword>
<keyword evidence="1" id="KW-0812">Transmembrane</keyword>
<comment type="caution">
    <text evidence="2">The sequence shown here is derived from an EMBL/GenBank/DDBJ whole genome shotgun (WGS) entry which is preliminary data.</text>
</comment>
<keyword evidence="1" id="KW-1133">Transmembrane helix</keyword>
<feature type="transmembrane region" description="Helical" evidence="1">
    <location>
        <begin position="15"/>
        <end position="40"/>
    </location>
</feature>
<feature type="transmembrane region" description="Helical" evidence="1">
    <location>
        <begin position="61"/>
        <end position="84"/>
    </location>
</feature>
<dbReference type="RefSeq" id="WP_109249702.1">
    <property type="nucleotide sequence ID" value="NZ_QCXQ01000001.1"/>
</dbReference>
<accession>A0A2V1N148</accession>
<name>A0A2V1N148_9LACO</name>
<dbReference type="AlphaFoldDB" id="A0A2V1N148"/>
<gene>
    <name evidence="2" type="ORF">DCM90_02105</name>
</gene>
<proteinExistence type="predicted"/>
<reference evidence="2 3" key="1">
    <citation type="journal article" date="2018" name="Int. J. Syst. Evol. Microbiol.">
        <title>Lactobacillus bambusae sp. nov., isolated from a traditional fermented Ma-bamboo shoots of Taiwan.</title>
        <authorList>
            <person name="Wang L.-T."/>
        </authorList>
    </citation>
    <scope>NUCLEOTIDE SEQUENCE [LARGE SCALE GENOMIC DNA]</scope>
    <source>
        <strain evidence="2 3">BS-W1</strain>
    </source>
</reference>
<keyword evidence="3" id="KW-1185">Reference proteome</keyword>
<evidence type="ECO:0000313" key="2">
    <source>
        <dbReference type="EMBL" id="PWG00989.1"/>
    </source>
</evidence>
<evidence type="ECO:0000256" key="1">
    <source>
        <dbReference type="SAM" id="Phobius"/>
    </source>
</evidence>
<feature type="transmembrane region" description="Helical" evidence="1">
    <location>
        <begin position="90"/>
        <end position="108"/>
    </location>
</feature>
<evidence type="ECO:0000313" key="3">
    <source>
        <dbReference type="Proteomes" id="UP000245080"/>
    </source>
</evidence>
<protein>
    <submittedName>
        <fullName evidence="2">Uncharacterized protein</fullName>
    </submittedName>
</protein>